<evidence type="ECO:0000313" key="4">
    <source>
        <dbReference type="Proteomes" id="UP000886800"/>
    </source>
</evidence>
<evidence type="ECO:0000259" key="2">
    <source>
        <dbReference type="Pfam" id="PF00275"/>
    </source>
</evidence>
<dbReference type="Pfam" id="PF00275">
    <property type="entry name" value="EPSP_synthase"/>
    <property type="match status" value="1"/>
</dbReference>
<dbReference type="PANTHER" id="PTHR21090">
    <property type="entry name" value="AROM/DEHYDROQUINATE SYNTHASE"/>
    <property type="match status" value="1"/>
</dbReference>
<dbReference type="PROSITE" id="PS00885">
    <property type="entry name" value="EPSP_SYNTHASE_2"/>
    <property type="match status" value="1"/>
</dbReference>
<evidence type="ECO:0000313" key="3">
    <source>
        <dbReference type="EMBL" id="HIX66455.1"/>
    </source>
</evidence>
<dbReference type="SUPFAM" id="SSF55205">
    <property type="entry name" value="EPT/RTPC-like"/>
    <property type="match status" value="1"/>
</dbReference>
<dbReference type="InterPro" id="IPR013792">
    <property type="entry name" value="RNA3'P_cycl/enolpyr_Trfase_a/b"/>
</dbReference>
<dbReference type="Proteomes" id="UP000886800">
    <property type="component" value="Unassembled WGS sequence"/>
</dbReference>
<dbReference type="InterPro" id="IPR036968">
    <property type="entry name" value="Enolpyruvate_Tfrase_sf"/>
</dbReference>
<dbReference type="InterPro" id="IPR023193">
    <property type="entry name" value="EPSP_synthase_CS"/>
</dbReference>
<dbReference type="GO" id="GO:0009423">
    <property type="term" value="P:chorismate biosynthetic process"/>
    <property type="evidence" value="ECO:0007669"/>
    <property type="project" value="TreeGrafter"/>
</dbReference>
<accession>A0A9D1WUU4</accession>
<name>A0A9D1WUU4_9FIRM</name>
<sequence>IQVTALENGWHIPGGQHYLACPHKVEGDWSNAAFWLCAGAIGGGVRVTGLRNDSLQGDREILALLERFGAQVCQDAHAVCVQSAPLRGIAIDAGPIPDLVPILAVTAAFAQGETEIYNAARLRLKESDRLASTAALVNSLGGRAEEFPDRLVVHGGGLTGGTVDGAGDHRIVMSAAIAGLHCRQPVTIRGIQAVNKSYPDFFSKLSGLGGNFHAIHLG</sequence>
<keyword evidence="1" id="KW-0808">Transferase</keyword>
<protein>
    <submittedName>
        <fullName evidence="3">3-phosphoshikimate 1-carboxyvinyltransferase</fullName>
    </submittedName>
</protein>
<dbReference type="InterPro" id="IPR001986">
    <property type="entry name" value="Enolpyruvate_Tfrase_dom"/>
</dbReference>
<organism evidence="3 4">
    <name type="scientific">Candidatus Anaerotruncus excrementipullorum</name>
    <dbReference type="NCBI Taxonomy" id="2838465"/>
    <lineage>
        <taxon>Bacteria</taxon>
        <taxon>Bacillati</taxon>
        <taxon>Bacillota</taxon>
        <taxon>Clostridia</taxon>
        <taxon>Eubacteriales</taxon>
        <taxon>Oscillospiraceae</taxon>
        <taxon>Anaerotruncus</taxon>
    </lineage>
</organism>
<gene>
    <name evidence="3" type="ORF">H9736_09425</name>
</gene>
<dbReference type="AlphaFoldDB" id="A0A9D1WUU4"/>
<dbReference type="PANTHER" id="PTHR21090:SF5">
    <property type="entry name" value="PENTAFUNCTIONAL AROM POLYPEPTIDE"/>
    <property type="match status" value="1"/>
</dbReference>
<proteinExistence type="predicted"/>
<evidence type="ECO:0000256" key="1">
    <source>
        <dbReference type="ARBA" id="ARBA00022679"/>
    </source>
</evidence>
<reference evidence="3" key="2">
    <citation type="submission" date="2021-04" db="EMBL/GenBank/DDBJ databases">
        <authorList>
            <person name="Gilroy R."/>
        </authorList>
    </citation>
    <scope>NUCLEOTIDE SEQUENCE</scope>
    <source>
        <strain evidence="3">CHK188-5543</strain>
    </source>
</reference>
<comment type="caution">
    <text evidence="3">The sequence shown here is derived from an EMBL/GenBank/DDBJ whole genome shotgun (WGS) entry which is preliminary data.</text>
</comment>
<feature type="non-terminal residue" evidence="3">
    <location>
        <position position="1"/>
    </location>
</feature>
<dbReference type="Gene3D" id="3.65.10.10">
    <property type="entry name" value="Enolpyruvate transferase domain"/>
    <property type="match status" value="2"/>
</dbReference>
<dbReference type="EMBL" id="DXES01000195">
    <property type="protein sequence ID" value="HIX66455.1"/>
    <property type="molecule type" value="Genomic_DNA"/>
</dbReference>
<reference evidence="3" key="1">
    <citation type="journal article" date="2021" name="PeerJ">
        <title>Extensive microbial diversity within the chicken gut microbiome revealed by metagenomics and culture.</title>
        <authorList>
            <person name="Gilroy R."/>
            <person name="Ravi A."/>
            <person name="Getino M."/>
            <person name="Pursley I."/>
            <person name="Horton D.L."/>
            <person name="Alikhan N.F."/>
            <person name="Baker D."/>
            <person name="Gharbi K."/>
            <person name="Hall N."/>
            <person name="Watson M."/>
            <person name="Adriaenssens E.M."/>
            <person name="Foster-Nyarko E."/>
            <person name="Jarju S."/>
            <person name="Secka A."/>
            <person name="Antonio M."/>
            <person name="Oren A."/>
            <person name="Chaudhuri R.R."/>
            <person name="La Ragione R."/>
            <person name="Hildebrand F."/>
            <person name="Pallen M.J."/>
        </authorList>
    </citation>
    <scope>NUCLEOTIDE SEQUENCE</scope>
    <source>
        <strain evidence="3">CHK188-5543</strain>
    </source>
</reference>
<dbReference type="GO" id="GO:0003866">
    <property type="term" value="F:3-phosphoshikimate 1-carboxyvinyltransferase activity"/>
    <property type="evidence" value="ECO:0007669"/>
    <property type="project" value="TreeGrafter"/>
</dbReference>
<feature type="domain" description="Enolpyruvate transferase" evidence="2">
    <location>
        <begin position="6"/>
        <end position="205"/>
    </location>
</feature>